<dbReference type="Gene3D" id="3.30.1180.10">
    <property type="match status" value="1"/>
</dbReference>
<evidence type="ECO:0000313" key="4">
    <source>
        <dbReference type="Proteomes" id="UP000886874"/>
    </source>
</evidence>
<evidence type="ECO:0000256" key="2">
    <source>
        <dbReference type="ARBA" id="ARBA00023121"/>
    </source>
</evidence>
<dbReference type="NCBIfam" id="TIGR00762">
    <property type="entry name" value="DegV"/>
    <property type="match status" value="1"/>
</dbReference>
<dbReference type="EMBL" id="DVFN01000094">
    <property type="protein sequence ID" value="HIQ69963.1"/>
    <property type="molecule type" value="Genomic_DNA"/>
</dbReference>
<dbReference type="Proteomes" id="UP000886874">
    <property type="component" value="Unassembled WGS sequence"/>
</dbReference>
<dbReference type="PANTHER" id="PTHR33434:SF3">
    <property type="entry name" value="DEGV DOMAIN-CONTAINING PROTEIN YITS"/>
    <property type="match status" value="1"/>
</dbReference>
<dbReference type="GO" id="GO:0008289">
    <property type="term" value="F:lipid binding"/>
    <property type="evidence" value="ECO:0007669"/>
    <property type="project" value="UniProtKB-KW"/>
</dbReference>
<proteinExistence type="predicted"/>
<dbReference type="Pfam" id="PF02645">
    <property type="entry name" value="DegV"/>
    <property type="match status" value="1"/>
</dbReference>
<dbReference type="PANTHER" id="PTHR33434">
    <property type="entry name" value="DEGV DOMAIN-CONTAINING PROTEIN DR_1986-RELATED"/>
    <property type="match status" value="1"/>
</dbReference>
<sequence>MRTYQILTDSSCDMTQQMADALELVAVPLTVNYQGKEYPNYLDGRALDTAAFYHGLRSGEMTSTSAVNPATWKAAAEAVFRQGQDVLILAFSSGLSTTFNAAFIASQELLEEYPERKIYVVDTLCASMGQGLLCYHVAQKRLEGATLEEARDYAEANKLHLCHWFTVDDLMFLKRGGRISGATAVMGSLLQIKPVMHVDNDGHLVPVSKARGRRASIQALAAKVGETAIEPEKQVMFISHGDCLEDAAYLAGLLRERYHVPRVEINYVGPVIGSHSGPGTLALFFLGTQR</sequence>
<keyword evidence="2" id="KW-0446">Lipid-binding</keyword>
<dbReference type="InterPro" id="IPR003797">
    <property type="entry name" value="DegV"/>
</dbReference>
<dbReference type="SUPFAM" id="SSF82549">
    <property type="entry name" value="DAK1/DegV-like"/>
    <property type="match status" value="1"/>
</dbReference>
<dbReference type="InterPro" id="IPR043168">
    <property type="entry name" value="DegV_C"/>
</dbReference>
<comment type="caution">
    <text evidence="3">The sequence shown here is derived from an EMBL/GenBank/DDBJ whole genome shotgun (WGS) entry which is preliminary data.</text>
</comment>
<dbReference type="InterPro" id="IPR050270">
    <property type="entry name" value="DegV_domain_contain"/>
</dbReference>
<dbReference type="PROSITE" id="PS51482">
    <property type="entry name" value="DEGV"/>
    <property type="match status" value="1"/>
</dbReference>
<comment type="function">
    <text evidence="1">May bind long-chain fatty acids, such as palmitate, and may play a role in lipid transport or fatty acid metabolism.</text>
</comment>
<protein>
    <submittedName>
        <fullName evidence="3">DegV family protein</fullName>
    </submittedName>
</protein>
<name>A0A9D1CPB9_9FIRM</name>
<organism evidence="3 4">
    <name type="scientific">Candidatus Avoscillospira stercorigallinarum</name>
    <dbReference type="NCBI Taxonomy" id="2840708"/>
    <lineage>
        <taxon>Bacteria</taxon>
        <taxon>Bacillati</taxon>
        <taxon>Bacillota</taxon>
        <taxon>Clostridia</taxon>
        <taxon>Eubacteriales</taxon>
        <taxon>Oscillospiraceae</taxon>
        <taxon>Oscillospiraceae incertae sedis</taxon>
        <taxon>Candidatus Avoscillospira</taxon>
    </lineage>
</organism>
<reference evidence="3" key="2">
    <citation type="journal article" date="2021" name="PeerJ">
        <title>Extensive microbial diversity within the chicken gut microbiome revealed by metagenomics and culture.</title>
        <authorList>
            <person name="Gilroy R."/>
            <person name="Ravi A."/>
            <person name="Getino M."/>
            <person name="Pursley I."/>
            <person name="Horton D.L."/>
            <person name="Alikhan N.F."/>
            <person name="Baker D."/>
            <person name="Gharbi K."/>
            <person name="Hall N."/>
            <person name="Watson M."/>
            <person name="Adriaenssens E.M."/>
            <person name="Foster-Nyarko E."/>
            <person name="Jarju S."/>
            <person name="Secka A."/>
            <person name="Antonio M."/>
            <person name="Oren A."/>
            <person name="Chaudhuri R.R."/>
            <person name="La Ragione R."/>
            <person name="Hildebrand F."/>
            <person name="Pallen M.J."/>
        </authorList>
    </citation>
    <scope>NUCLEOTIDE SEQUENCE</scope>
    <source>
        <strain evidence="3">ChiSjej2B20-13462</strain>
    </source>
</reference>
<dbReference type="AlphaFoldDB" id="A0A9D1CPB9"/>
<reference evidence="3" key="1">
    <citation type="submission" date="2020-10" db="EMBL/GenBank/DDBJ databases">
        <authorList>
            <person name="Gilroy R."/>
        </authorList>
    </citation>
    <scope>NUCLEOTIDE SEQUENCE</scope>
    <source>
        <strain evidence="3">ChiSjej2B20-13462</strain>
    </source>
</reference>
<dbReference type="Gene3D" id="3.40.50.10170">
    <property type="match status" value="1"/>
</dbReference>
<evidence type="ECO:0000256" key="1">
    <source>
        <dbReference type="ARBA" id="ARBA00003238"/>
    </source>
</evidence>
<gene>
    <name evidence="3" type="ORF">IAA67_06515</name>
</gene>
<evidence type="ECO:0000313" key="3">
    <source>
        <dbReference type="EMBL" id="HIQ69963.1"/>
    </source>
</evidence>
<accession>A0A9D1CPB9</accession>